<accession>A0ABP4XC08</accession>
<comment type="caution">
    <text evidence="2">The sequence shown here is derived from an EMBL/GenBank/DDBJ whole genome shotgun (WGS) entry which is preliminary data.</text>
</comment>
<dbReference type="SUPFAM" id="SSF55729">
    <property type="entry name" value="Acyl-CoA N-acyltransferases (Nat)"/>
    <property type="match status" value="1"/>
</dbReference>
<dbReference type="EMBL" id="BAAAOB010000001">
    <property type="protein sequence ID" value="GAA1776882.1"/>
    <property type="molecule type" value="Genomic_DNA"/>
</dbReference>
<gene>
    <name evidence="2" type="ORF">GCM10009768_01730</name>
</gene>
<dbReference type="Proteomes" id="UP001500851">
    <property type="component" value="Unassembled WGS sequence"/>
</dbReference>
<evidence type="ECO:0000259" key="1">
    <source>
        <dbReference type="PROSITE" id="PS51186"/>
    </source>
</evidence>
<dbReference type="InterPro" id="IPR016181">
    <property type="entry name" value="Acyl_CoA_acyltransferase"/>
</dbReference>
<dbReference type="Pfam" id="PF13673">
    <property type="entry name" value="Acetyltransf_10"/>
    <property type="match status" value="1"/>
</dbReference>
<evidence type="ECO:0000313" key="3">
    <source>
        <dbReference type="Proteomes" id="UP001500851"/>
    </source>
</evidence>
<proteinExistence type="predicted"/>
<reference evidence="3" key="1">
    <citation type="journal article" date="2019" name="Int. J. Syst. Evol. Microbiol.">
        <title>The Global Catalogue of Microorganisms (GCM) 10K type strain sequencing project: providing services to taxonomists for standard genome sequencing and annotation.</title>
        <authorList>
            <consortium name="The Broad Institute Genomics Platform"/>
            <consortium name="The Broad Institute Genome Sequencing Center for Infectious Disease"/>
            <person name="Wu L."/>
            <person name="Ma J."/>
        </authorList>
    </citation>
    <scope>NUCLEOTIDE SEQUENCE [LARGE SCALE GENOMIC DNA]</scope>
    <source>
        <strain evidence="3">JCM 14736</strain>
    </source>
</reference>
<protein>
    <submittedName>
        <fullName evidence="2">GNAT family N-acetyltransferase</fullName>
    </submittedName>
</protein>
<dbReference type="CDD" id="cd04301">
    <property type="entry name" value="NAT_SF"/>
    <property type="match status" value="1"/>
</dbReference>
<dbReference type="PROSITE" id="PS51186">
    <property type="entry name" value="GNAT"/>
    <property type="match status" value="1"/>
</dbReference>
<organism evidence="2 3">
    <name type="scientific">Leucobacter iarius</name>
    <dbReference type="NCBI Taxonomy" id="333963"/>
    <lineage>
        <taxon>Bacteria</taxon>
        <taxon>Bacillati</taxon>
        <taxon>Actinomycetota</taxon>
        <taxon>Actinomycetes</taxon>
        <taxon>Micrococcales</taxon>
        <taxon>Microbacteriaceae</taxon>
        <taxon>Leucobacter</taxon>
    </lineage>
</organism>
<dbReference type="Gene3D" id="3.40.630.30">
    <property type="match status" value="1"/>
</dbReference>
<sequence length="172" mass="18733">MSELHESSSPAAALPQGLALRSARFADLDASAFYAIARLRSEVFVVEQDCPYLDLDGRDLEPGAEQFWIDVEDAAPEGRVAATLRVLQDPDAARIGRVATAPAWRGRSLAAALMRAAIDAHDAASPERPMVLDAQSYLTGWYARFGFVQHGEEFVEDGIPHTPMQREPRAAA</sequence>
<evidence type="ECO:0000313" key="2">
    <source>
        <dbReference type="EMBL" id="GAA1776882.1"/>
    </source>
</evidence>
<dbReference type="InterPro" id="IPR000182">
    <property type="entry name" value="GNAT_dom"/>
</dbReference>
<name>A0ABP4XC08_9MICO</name>
<dbReference type="RefSeq" id="WP_344028086.1">
    <property type="nucleotide sequence ID" value="NZ_BAAAOB010000001.1"/>
</dbReference>
<feature type="domain" description="N-acetyltransferase" evidence="1">
    <location>
        <begin position="23"/>
        <end position="169"/>
    </location>
</feature>
<keyword evidence="3" id="KW-1185">Reference proteome</keyword>